<dbReference type="RefSeq" id="WP_230275645.1">
    <property type="nucleotide sequence ID" value="NZ_JAJKFW010000031.1"/>
</dbReference>
<reference evidence="1" key="1">
    <citation type="submission" date="2021-11" db="EMBL/GenBank/DDBJ databases">
        <title>Genome sequence.</title>
        <authorList>
            <person name="Sun Q."/>
        </authorList>
    </citation>
    <scope>NUCLEOTIDE SEQUENCE</scope>
    <source>
        <strain evidence="1">JC740</strain>
    </source>
</reference>
<evidence type="ECO:0000313" key="1">
    <source>
        <dbReference type="EMBL" id="MCC9644329.1"/>
    </source>
</evidence>
<name>A0ABS8NL82_9BACT</name>
<comment type="caution">
    <text evidence="1">The sequence shown here is derived from an EMBL/GenBank/DDBJ whole genome shotgun (WGS) entry which is preliminary data.</text>
</comment>
<dbReference type="EMBL" id="JAJKFW010000031">
    <property type="protein sequence ID" value="MCC9644329.1"/>
    <property type="molecule type" value="Genomic_DNA"/>
</dbReference>
<proteinExistence type="predicted"/>
<dbReference type="Proteomes" id="UP001430306">
    <property type="component" value="Unassembled WGS sequence"/>
</dbReference>
<feature type="non-terminal residue" evidence="1">
    <location>
        <position position="194"/>
    </location>
</feature>
<gene>
    <name evidence="1" type="ORF">LOC71_18785</name>
</gene>
<feature type="non-terminal residue" evidence="1">
    <location>
        <position position="1"/>
    </location>
</feature>
<keyword evidence="2" id="KW-1185">Reference proteome</keyword>
<sequence>TFPGRYGDLNFNIKLDYVFRAVNDRLSRYDTAEACGKWNEELANDFRRDSDFIQAADDLFTAIVRRHTHGDSITSDGLYLNAVDIQLGVSLILQFRLNFLDASKGYSVAPARFSVAANTSREEYRATICCGLREPVGNFWYSPDNRITNASVADDHDWAVSQTRIYGPPTIASWIDRRCVKGGEQSDAPESPSR</sequence>
<organism evidence="1 2">
    <name type="scientific">Rhodopirellula halodulae</name>
    <dbReference type="NCBI Taxonomy" id="2894198"/>
    <lineage>
        <taxon>Bacteria</taxon>
        <taxon>Pseudomonadati</taxon>
        <taxon>Planctomycetota</taxon>
        <taxon>Planctomycetia</taxon>
        <taxon>Pirellulales</taxon>
        <taxon>Pirellulaceae</taxon>
        <taxon>Rhodopirellula</taxon>
    </lineage>
</organism>
<protein>
    <submittedName>
        <fullName evidence="1">Uncharacterized protein</fullName>
    </submittedName>
</protein>
<evidence type="ECO:0000313" key="2">
    <source>
        <dbReference type="Proteomes" id="UP001430306"/>
    </source>
</evidence>
<accession>A0ABS8NL82</accession>